<dbReference type="Proteomes" id="UP000216147">
    <property type="component" value="Unassembled WGS sequence"/>
</dbReference>
<dbReference type="AlphaFoldDB" id="A0A258HIQ8"/>
<protein>
    <submittedName>
        <fullName evidence="1">Uncharacterized protein</fullName>
    </submittedName>
</protein>
<name>A0A258HIQ8_9CAUL</name>
<organism evidence="1 2">
    <name type="scientific">Brevundimonas subvibrioides</name>
    <dbReference type="NCBI Taxonomy" id="74313"/>
    <lineage>
        <taxon>Bacteria</taxon>
        <taxon>Pseudomonadati</taxon>
        <taxon>Pseudomonadota</taxon>
        <taxon>Alphaproteobacteria</taxon>
        <taxon>Caulobacterales</taxon>
        <taxon>Caulobacteraceae</taxon>
        <taxon>Brevundimonas</taxon>
    </lineage>
</organism>
<evidence type="ECO:0000313" key="1">
    <source>
        <dbReference type="EMBL" id="OYX56203.1"/>
    </source>
</evidence>
<dbReference type="EMBL" id="NCEQ01000009">
    <property type="protein sequence ID" value="OYX56203.1"/>
    <property type="molecule type" value="Genomic_DNA"/>
</dbReference>
<sequence length="93" mass="10377">MPEIYIELSDETLERLTAYADALEMTPEAALTQIVRAGLQNDESRPDGATGDEYRAFVQKGIDSADRGDLEDWDVVKARLRVYMDEQPAVAAE</sequence>
<comment type="caution">
    <text evidence="1">The sequence shown here is derived from an EMBL/GenBank/DDBJ whole genome shotgun (WGS) entry which is preliminary data.</text>
</comment>
<proteinExistence type="predicted"/>
<gene>
    <name evidence="1" type="ORF">B7Y86_10850</name>
</gene>
<accession>A0A258HIQ8</accession>
<evidence type="ECO:0000313" key="2">
    <source>
        <dbReference type="Proteomes" id="UP000216147"/>
    </source>
</evidence>
<reference evidence="1 2" key="1">
    <citation type="submission" date="2017-03" db="EMBL/GenBank/DDBJ databases">
        <title>Lifting the veil on microbial sulfur biogeochemistry in mining wastewaters.</title>
        <authorList>
            <person name="Kantor R.S."/>
            <person name="Colenbrander Nelson T."/>
            <person name="Marshall S."/>
            <person name="Bennett D."/>
            <person name="Apte S."/>
            <person name="Camacho D."/>
            <person name="Thomas B.C."/>
            <person name="Warren L.A."/>
            <person name="Banfield J.F."/>
        </authorList>
    </citation>
    <scope>NUCLEOTIDE SEQUENCE [LARGE SCALE GENOMIC DNA]</scope>
    <source>
        <strain evidence="1">32-68-21</strain>
    </source>
</reference>